<dbReference type="OrthoDB" id="9771846at2"/>
<dbReference type="NCBIfam" id="TIGR00696">
    <property type="entry name" value="wecG_tagA_cpsF"/>
    <property type="match status" value="1"/>
</dbReference>
<evidence type="ECO:0000313" key="7">
    <source>
        <dbReference type="Proteomes" id="UP000287969"/>
    </source>
</evidence>
<dbReference type="Pfam" id="PF03808">
    <property type="entry name" value="Glyco_tran_WecG"/>
    <property type="match status" value="1"/>
</dbReference>
<dbReference type="GO" id="GO:0071555">
    <property type="term" value="P:cell wall organization"/>
    <property type="evidence" value="ECO:0007669"/>
    <property type="project" value="UniProtKB-KW"/>
</dbReference>
<accession>A0A410QAK2</accession>
<evidence type="ECO:0000256" key="1">
    <source>
        <dbReference type="ARBA" id="ARBA00022676"/>
    </source>
</evidence>
<proteinExistence type="inferred from homology"/>
<organism evidence="6 7">
    <name type="scientific">Acidilutibacter cellobiosedens</name>
    <dbReference type="NCBI Taxonomy" id="2507161"/>
    <lineage>
        <taxon>Bacteria</taxon>
        <taxon>Bacillati</taxon>
        <taxon>Bacillota</taxon>
        <taxon>Tissierellia</taxon>
        <taxon>Tissierellales</taxon>
        <taxon>Acidilutibacteraceae</taxon>
        <taxon>Acidilutibacter</taxon>
    </lineage>
</organism>
<comment type="function">
    <text evidence="5">Catalyzes the conversion of GlcNAc-PP-undecaprenol into ManNAc-GlcNAc-PP-undecaprenol, the first committed lipid intermediate in the de novo synthesis of teichoic acid.</text>
</comment>
<sequence>MGKINILGIGVDNLTSEEVVKNIKIFLKENKPKIIYTPNTEMIMMAQKDKELIKIINSADLVIPDGIGLIYASKIKKNPLKERVTGFDTSLKMLEVANEEKLKVFLLGGKEGVAKAAAEKIKERYPHLYISGYNNGYFKGAHTGFPGNDEELEVIRKINDSEPDILFVGLGIPKQEKWINLYKDKLKCKVIIGNGGTMDIIAGNLKRAPEVFQRLGLEWFYRLIKEPSRIKRQIVLPQFILKVIFNKDAVK</sequence>
<dbReference type="Proteomes" id="UP000287969">
    <property type="component" value="Chromosome"/>
</dbReference>
<protein>
    <recommendedName>
        <fullName evidence="5">N-acetylglucosaminyldiphosphoundecaprenol N-acetyl-beta-D-mannosaminyltransferase</fullName>
        <ecNumber evidence="5">2.4.1.187</ecNumber>
    </recommendedName>
    <alternativeName>
        <fullName evidence="5">N-acetylmannosaminyltransferase</fullName>
    </alternativeName>
    <alternativeName>
        <fullName evidence="5">UDP-N-acetylmannosamine transferase</fullName>
    </alternativeName>
    <alternativeName>
        <fullName evidence="5">UDP-N-acetylmannosamine:N-acetylglucosaminyl pyrophosphorylundecaprenol N-acetylmannosaminyltransferase</fullName>
    </alternativeName>
</protein>
<evidence type="ECO:0000313" key="6">
    <source>
        <dbReference type="EMBL" id="QAT60904.1"/>
    </source>
</evidence>
<comment type="pathway">
    <text evidence="5">Cell wall biogenesis; teichoic acid biosynthesis.</text>
</comment>
<dbReference type="HAMAP" id="MF_02070">
    <property type="entry name" value="TagA_TarA"/>
    <property type="match status" value="1"/>
</dbReference>
<dbReference type="EMBL" id="CP035282">
    <property type="protein sequence ID" value="QAT60904.1"/>
    <property type="molecule type" value="Genomic_DNA"/>
</dbReference>
<dbReference type="AlphaFoldDB" id="A0A410QAK2"/>
<evidence type="ECO:0000256" key="2">
    <source>
        <dbReference type="ARBA" id="ARBA00022679"/>
    </source>
</evidence>
<keyword evidence="2 5" id="KW-0808">Transferase</keyword>
<dbReference type="InterPro" id="IPR034714">
    <property type="entry name" value="TagA_TarA"/>
</dbReference>
<keyword evidence="4 5" id="KW-0961">Cell wall biogenesis/degradation</keyword>
<evidence type="ECO:0000256" key="4">
    <source>
        <dbReference type="ARBA" id="ARBA00023316"/>
    </source>
</evidence>
<dbReference type="GO" id="GO:0047244">
    <property type="term" value="F:N-acetylglucosaminyldiphosphoundecaprenol N-acetyl-beta-D-mannosaminyltransferase activity"/>
    <property type="evidence" value="ECO:0007669"/>
    <property type="project" value="UniProtKB-UniRule"/>
</dbReference>
<dbReference type="KEGG" id="spoa:EQM13_04570"/>
<keyword evidence="7" id="KW-1185">Reference proteome</keyword>
<evidence type="ECO:0000256" key="5">
    <source>
        <dbReference type="HAMAP-Rule" id="MF_02070"/>
    </source>
</evidence>
<dbReference type="PANTHER" id="PTHR34136">
    <property type="match status" value="1"/>
</dbReference>
<comment type="catalytic activity">
    <reaction evidence="5">
        <text>UDP-N-acetyl-alpha-D-mannosamine + N-acetyl-alpha-D-glucosaminyl-di-trans,octa-cis-undecaprenyl diphosphate = N-acetyl-beta-D-mannosaminyl-(1-&gt;4)-N-acetyl-alpha-D-glucosaminyl di-trans,octa-cis-undecaprenyl diphosphate + UDP + H(+)</text>
        <dbReference type="Rhea" id="RHEA:16053"/>
        <dbReference type="ChEBI" id="CHEBI:15378"/>
        <dbReference type="ChEBI" id="CHEBI:58223"/>
        <dbReference type="ChEBI" id="CHEBI:62959"/>
        <dbReference type="ChEBI" id="CHEBI:68623"/>
        <dbReference type="ChEBI" id="CHEBI:132210"/>
        <dbReference type="EC" id="2.4.1.187"/>
    </reaction>
</comment>
<keyword evidence="3 5" id="KW-0777">Teichoic acid biosynthesis</keyword>
<dbReference type="RefSeq" id="WP_071140322.1">
    <property type="nucleotide sequence ID" value="NZ_CP035282.1"/>
</dbReference>
<name>A0A410QAK2_9FIRM</name>
<dbReference type="CDD" id="cd06533">
    <property type="entry name" value="Glyco_transf_WecG_TagA"/>
    <property type="match status" value="1"/>
</dbReference>
<dbReference type="PANTHER" id="PTHR34136:SF1">
    <property type="entry name" value="UDP-N-ACETYL-D-MANNOSAMINURONIC ACID TRANSFERASE"/>
    <property type="match status" value="1"/>
</dbReference>
<dbReference type="GO" id="GO:0019350">
    <property type="term" value="P:teichoic acid biosynthetic process"/>
    <property type="evidence" value="ECO:0007669"/>
    <property type="project" value="UniProtKB-UniRule"/>
</dbReference>
<keyword evidence="1 5" id="KW-0328">Glycosyltransferase</keyword>
<reference evidence="7" key="1">
    <citation type="submission" date="2019-01" db="EMBL/GenBank/DDBJ databases">
        <title>Draft genomes of a novel of Sporanaerobacter strains.</title>
        <authorList>
            <person name="Ma S."/>
        </authorList>
    </citation>
    <scope>NUCLEOTIDE SEQUENCE [LARGE SCALE GENOMIC DNA]</scope>
    <source>
        <strain evidence="7">NJN-17</strain>
    </source>
</reference>
<evidence type="ECO:0000256" key="3">
    <source>
        <dbReference type="ARBA" id="ARBA00022944"/>
    </source>
</evidence>
<dbReference type="UniPathway" id="UPA00632"/>
<dbReference type="EC" id="2.4.1.187" evidence="5"/>
<gene>
    <name evidence="6" type="ORF">EQM13_04570</name>
</gene>
<dbReference type="InterPro" id="IPR004629">
    <property type="entry name" value="WecG_TagA_CpsF"/>
</dbReference>
<comment type="similarity">
    <text evidence="5">Belongs to the glycosyltransferase 26 family. TagA/TarA subfamily.</text>
</comment>